<dbReference type="PANTHER" id="PTHR46411:SF3">
    <property type="entry name" value="AAA+ ATPASE DOMAIN-CONTAINING PROTEIN"/>
    <property type="match status" value="1"/>
</dbReference>
<dbReference type="OrthoDB" id="10042665at2759"/>
<protein>
    <recommendedName>
        <fullName evidence="2">AAA+ ATPase domain-containing protein</fullName>
    </recommendedName>
</protein>
<keyword evidence="4" id="KW-1185">Reference proteome</keyword>
<dbReference type="Pfam" id="PF00004">
    <property type="entry name" value="AAA"/>
    <property type="match status" value="1"/>
</dbReference>
<evidence type="ECO:0000256" key="1">
    <source>
        <dbReference type="SAM" id="MobiDB-lite"/>
    </source>
</evidence>
<evidence type="ECO:0000259" key="2">
    <source>
        <dbReference type="SMART" id="SM00382"/>
    </source>
</evidence>
<dbReference type="PANTHER" id="PTHR46411">
    <property type="entry name" value="FAMILY ATPASE, PUTATIVE-RELATED"/>
    <property type="match status" value="1"/>
</dbReference>
<dbReference type="GO" id="GO:0016887">
    <property type="term" value="F:ATP hydrolysis activity"/>
    <property type="evidence" value="ECO:0007669"/>
    <property type="project" value="InterPro"/>
</dbReference>
<feature type="compositionally biased region" description="Polar residues" evidence="1">
    <location>
        <begin position="1"/>
        <end position="21"/>
    </location>
</feature>
<dbReference type="Pfam" id="PF22942">
    <property type="entry name" value="DUF7025"/>
    <property type="match status" value="1"/>
</dbReference>
<dbReference type="GeneID" id="54572456"/>
<accession>A0A6A6BVQ1</accession>
<dbReference type="SMART" id="SM00382">
    <property type="entry name" value="AAA"/>
    <property type="match status" value="1"/>
</dbReference>
<sequence>MPPTKSITPSCNGQFNTTDTPPSSPVLEDVHGLISTRSKSSDGTTAIQLLQKILAAVRDESTSSLEEKSPIKSDDTDDQESKLRSKVIDEVPESTISLVSNDTRSSSAGLRASKLDYKKVNEVWDKKAYSYKLAEPLPSMDVDELDQYIFVVRERTDRKTLAAVSYIDVKSIKLRGMLRTILKDVRSICLQEDKPSIEANLLYSFLPEMKTLAYSTGSDGAIIRQAEHSKILFEFLESTYARTSQRLGSLLRSNEITYDLLWALFKPNTEIYTTCAGTDEPMCVTVNHSEEKEMPNGTKYFHVECRHFDYDGKIFGEATVELAVEKFRGSKRIELLPAFPLQYHQHSADVSKQLIDCGRRFLTLVGTAHHKHYEGYAFRKDDKGRLIRTFIKSRIMVDASYFHRINPNYGKPQVDEHQMHEWGGVVLVRPDEKKADVRNANVESGDLKDAELLTCCPTVPGFSLEDKQWFEFAVAKISDIDWEPSSFDALSIPAKQKKLIQALSKSYLHRDSKSSFDDFISGKGQGLNILLHLADAPNSGPPGVGKTLTAEAMSEYLRRPLYVISAGELGTDIKELEAKLSRIFKTARHWKATLLLDEADVFVEQRANSDIYRNALVCVFLRKLEYYDGILFLTTNRVTTIDEAIASRIHLALRYHALNERGRKSVWNNFLRRASTTQGRSDCGPEELTILAKAVLNGREIKNTVSLAQALAESEGCRVSLSHLEEAIESNKHFQTDFRGAGQIENMHSYT</sequence>
<feature type="domain" description="AAA+ ATPase" evidence="2">
    <location>
        <begin position="525"/>
        <end position="663"/>
    </location>
</feature>
<dbReference type="GO" id="GO:0005524">
    <property type="term" value="F:ATP binding"/>
    <property type="evidence" value="ECO:0007669"/>
    <property type="project" value="InterPro"/>
</dbReference>
<dbReference type="Proteomes" id="UP000799537">
    <property type="component" value="Unassembled WGS sequence"/>
</dbReference>
<dbReference type="InterPro" id="IPR027417">
    <property type="entry name" value="P-loop_NTPase"/>
</dbReference>
<name>A0A6A6BVQ1_ZASCE</name>
<dbReference type="InterPro" id="IPR003959">
    <property type="entry name" value="ATPase_AAA_core"/>
</dbReference>
<dbReference type="InterPro" id="IPR003593">
    <property type="entry name" value="AAA+_ATPase"/>
</dbReference>
<dbReference type="RefSeq" id="XP_033659664.1">
    <property type="nucleotide sequence ID" value="XM_033819184.1"/>
</dbReference>
<dbReference type="CDD" id="cd19481">
    <property type="entry name" value="RecA-like_protease"/>
    <property type="match status" value="1"/>
</dbReference>
<evidence type="ECO:0000313" key="3">
    <source>
        <dbReference type="EMBL" id="KAF2158775.1"/>
    </source>
</evidence>
<proteinExistence type="predicted"/>
<dbReference type="SUPFAM" id="SSF52540">
    <property type="entry name" value="P-loop containing nucleoside triphosphate hydrolases"/>
    <property type="match status" value="1"/>
</dbReference>
<dbReference type="AlphaFoldDB" id="A0A6A6BVQ1"/>
<organism evidence="3 4">
    <name type="scientific">Zasmidium cellare ATCC 36951</name>
    <dbReference type="NCBI Taxonomy" id="1080233"/>
    <lineage>
        <taxon>Eukaryota</taxon>
        <taxon>Fungi</taxon>
        <taxon>Dikarya</taxon>
        <taxon>Ascomycota</taxon>
        <taxon>Pezizomycotina</taxon>
        <taxon>Dothideomycetes</taxon>
        <taxon>Dothideomycetidae</taxon>
        <taxon>Mycosphaerellales</taxon>
        <taxon>Mycosphaerellaceae</taxon>
        <taxon>Zasmidium</taxon>
    </lineage>
</organism>
<feature type="region of interest" description="Disordered" evidence="1">
    <location>
        <begin position="1"/>
        <end position="28"/>
    </location>
</feature>
<gene>
    <name evidence="3" type="ORF">M409DRAFT_71471</name>
</gene>
<dbReference type="Gene3D" id="3.40.50.300">
    <property type="entry name" value="P-loop containing nucleotide triphosphate hydrolases"/>
    <property type="match status" value="1"/>
</dbReference>
<evidence type="ECO:0000313" key="4">
    <source>
        <dbReference type="Proteomes" id="UP000799537"/>
    </source>
</evidence>
<dbReference type="InterPro" id="IPR054289">
    <property type="entry name" value="DUF7025"/>
</dbReference>
<feature type="region of interest" description="Disordered" evidence="1">
    <location>
        <begin position="58"/>
        <end position="83"/>
    </location>
</feature>
<reference evidence="3" key="1">
    <citation type="journal article" date="2020" name="Stud. Mycol.">
        <title>101 Dothideomycetes genomes: a test case for predicting lifestyles and emergence of pathogens.</title>
        <authorList>
            <person name="Haridas S."/>
            <person name="Albert R."/>
            <person name="Binder M."/>
            <person name="Bloem J."/>
            <person name="Labutti K."/>
            <person name="Salamov A."/>
            <person name="Andreopoulos B."/>
            <person name="Baker S."/>
            <person name="Barry K."/>
            <person name="Bills G."/>
            <person name="Bluhm B."/>
            <person name="Cannon C."/>
            <person name="Castanera R."/>
            <person name="Culley D."/>
            <person name="Daum C."/>
            <person name="Ezra D."/>
            <person name="Gonzalez J."/>
            <person name="Henrissat B."/>
            <person name="Kuo A."/>
            <person name="Liang C."/>
            <person name="Lipzen A."/>
            <person name="Lutzoni F."/>
            <person name="Magnuson J."/>
            <person name="Mondo S."/>
            <person name="Nolan M."/>
            <person name="Ohm R."/>
            <person name="Pangilinan J."/>
            <person name="Park H.-J."/>
            <person name="Ramirez L."/>
            <person name="Alfaro M."/>
            <person name="Sun H."/>
            <person name="Tritt A."/>
            <person name="Yoshinaga Y."/>
            <person name="Zwiers L.-H."/>
            <person name="Turgeon B."/>
            <person name="Goodwin S."/>
            <person name="Spatafora J."/>
            <person name="Crous P."/>
            <person name="Grigoriev I."/>
        </authorList>
    </citation>
    <scope>NUCLEOTIDE SEQUENCE</scope>
    <source>
        <strain evidence="3">ATCC 36951</strain>
    </source>
</reference>
<dbReference type="EMBL" id="ML993649">
    <property type="protein sequence ID" value="KAF2158775.1"/>
    <property type="molecule type" value="Genomic_DNA"/>
</dbReference>